<name>A0A1C7NXN7_9HYPH</name>
<proteinExistence type="predicted"/>
<dbReference type="Proteomes" id="UP000093111">
    <property type="component" value="Unassembled WGS sequence"/>
</dbReference>
<keyword evidence="2" id="KW-1185">Reference proteome</keyword>
<dbReference type="EMBL" id="LGLV01000012">
    <property type="protein sequence ID" value="OBZ93771.1"/>
    <property type="molecule type" value="Genomic_DNA"/>
</dbReference>
<dbReference type="GO" id="GO:0006355">
    <property type="term" value="P:regulation of DNA-templated transcription"/>
    <property type="evidence" value="ECO:0007669"/>
    <property type="project" value="InterPro"/>
</dbReference>
<dbReference type="InterPro" id="IPR010985">
    <property type="entry name" value="Ribbon_hlx_hlx"/>
</dbReference>
<dbReference type="CDD" id="cd22231">
    <property type="entry name" value="RHH_NikR_HicB-like"/>
    <property type="match status" value="1"/>
</dbReference>
<evidence type="ECO:0000313" key="2">
    <source>
        <dbReference type="Proteomes" id="UP000093111"/>
    </source>
</evidence>
<gene>
    <name evidence="1" type="ORF">ADU59_18865</name>
</gene>
<dbReference type="RefSeq" id="WP_068955701.1">
    <property type="nucleotide sequence ID" value="NZ_LGLV01000012.1"/>
</dbReference>
<protein>
    <recommendedName>
        <fullName evidence="3">Addiction module antitoxin</fullName>
    </recommendedName>
</protein>
<dbReference type="STRING" id="1612624.ADU59_18865"/>
<dbReference type="AlphaFoldDB" id="A0A1C7NXN7"/>
<dbReference type="InterPro" id="IPR038296">
    <property type="entry name" value="ParD_sf"/>
</dbReference>
<evidence type="ECO:0008006" key="3">
    <source>
        <dbReference type="Google" id="ProtNLM"/>
    </source>
</evidence>
<comment type="caution">
    <text evidence="1">The sequence shown here is derived from an EMBL/GenBank/DDBJ whole genome shotgun (WGS) entry which is preliminary data.</text>
</comment>
<dbReference type="OrthoDB" id="291307at2"/>
<reference evidence="1 2" key="1">
    <citation type="journal article" date="2016" name="Syst. Appl. Microbiol.">
        <title>Pararhizobium polonicum sp. nov. isolated from tumors on stone fruit rootstocks.</title>
        <authorList>
            <person name="Pulawska J."/>
            <person name="Kuzmanovic N."/>
            <person name="Willems A."/>
            <person name="Pothier J.F."/>
        </authorList>
    </citation>
    <scope>NUCLEOTIDE SEQUENCE [LARGE SCALE GENOMIC DNA]</scope>
    <source>
        <strain evidence="1 2">F5.1</strain>
    </source>
</reference>
<dbReference type="SUPFAM" id="SSF47598">
    <property type="entry name" value="Ribbon-helix-helix"/>
    <property type="match status" value="1"/>
</dbReference>
<organism evidence="1 2">
    <name type="scientific">Pararhizobium polonicum</name>
    <dbReference type="NCBI Taxonomy" id="1612624"/>
    <lineage>
        <taxon>Bacteria</taxon>
        <taxon>Pseudomonadati</taxon>
        <taxon>Pseudomonadota</taxon>
        <taxon>Alphaproteobacteria</taxon>
        <taxon>Hyphomicrobiales</taxon>
        <taxon>Rhizobiaceae</taxon>
        <taxon>Rhizobium/Agrobacterium group</taxon>
        <taxon>Pararhizobium</taxon>
    </lineage>
</organism>
<accession>A0A1C7NXN7</accession>
<dbReference type="Gene3D" id="6.10.10.120">
    <property type="entry name" value="Antitoxin ParD1-like"/>
    <property type="match status" value="1"/>
</dbReference>
<evidence type="ECO:0000313" key="1">
    <source>
        <dbReference type="EMBL" id="OBZ93771.1"/>
    </source>
</evidence>
<sequence length="93" mass="10362">MGVVEKVTVSLTQETADFLRDAVEKGGYASPSDVVGEAVREWKERRDLLGYSPEELGDMVREAEGSGTSRFVTMDDLKTEARRLYAAKSTMKR</sequence>